<dbReference type="AlphaFoldDB" id="A0A6A3BYP3"/>
<keyword evidence="1" id="KW-0863">Zinc-finger</keyword>
<name>A0A6A3BYP3_HIBSY</name>
<feature type="domain" description="CCHC-type" evidence="3">
    <location>
        <begin position="150"/>
        <end position="164"/>
    </location>
</feature>
<dbReference type="EMBL" id="VEPZ02000777">
    <property type="protein sequence ID" value="KAE8720049.1"/>
    <property type="molecule type" value="Genomic_DNA"/>
</dbReference>
<feature type="compositionally biased region" description="Basic and acidic residues" evidence="2">
    <location>
        <begin position="195"/>
        <end position="205"/>
    </location>
</feature>
<accession>A0A6A3BYP3</accession>
<feature type="compositionally biased region" description="Basic and acidic residues" evidence="2">
    <location>
        <begin position="235"/>
        <end position="246"/>
    </location>
</feature>
<evidence type="ECO:0000256" key="1">
    <source>
        <dbReference type="PROSITE-ProRule" id="PRU00047"/>
    </source>
</evidence>
<dbReference type="PANTHER" id="PTHR33710">
    <property type="entry name" value="BNAC02G09200D PROTEIN"/>
    <property type="match status" value="1"/>
</dbReference>
<dbReference type="InterPro" id="IPR036691">
    <property type="entry name" value="Endo/exonu/phosph_ase_sf"/>
</dbReference>
<feature type="compositionally biased region" description="Acidic residues" evidence="2">
    <location>
        <begin position="9"/>
        <end position="24"/>
    </location>
</feature>
<feature type="region of interest" description="Disordered" evidence="2">
    <location>
        <begin position="219"/>
        <end position="317"/>
    </location>
</feature>
<dbReference type="PANTHER" id="PTHR33710:SF77">
    <property type="entry name" value="DNASE I-LIKE SUPERFAMILY PROTEIN"/>
    <property type="match status" value="1"/>
</dbReference>
<dbReference type="GO" id="GO:0003676">
    <property type="term" value="F:nucleic acid binding"/>
    <property type="evidence" value="ECO:0007669"/>
    <property type="project" value="InterPro"/>
</dbReference>
<dbReference type="GO" id="GO:0008270">
    <property type="term" value="F:zinc ion binding"/>
    <property type="evidence" value="ECO:0007669"/>
    <property type="project" value="UniProtKB-KW"/>
</dbReference>
<proteinExistence type="predicted"/>
<keyword evidence="1" id="KW-0479">Metal-binding</keyword>
<reference evidence="4" key="1">
    <citation type="submission" date="2019-09" db="EMBL/GenBank/DDBJ databases">
        <title>Draft genome information of white flower Hibiscus syriacus.</title>
        <authorList>
            <person name="Kim Y.-M."/>
        </authorList>
    </citation>
    <scope>NUCLEOTIDE SEQUENCE [LARGE SCALE GENOMIC DNA]</scope>
    <source>
        <strain evidence="4">YM2019G1</strain>
        <tissue evidence="4">Leaf</tissue>
    </source>
</reference>
<dbReference type="Pfam" id="PF14111">
    <property type="entry name" value="DUF4283"/>
    <property type="match status" value="1"/>
</dbReference>
<feature type="compositionally biased region" description="Polar residues" evidence="2">
    <location>
        <begin position="300"/>
        <end position="317"/>
    </location>
</feature>
<feature type="compositionally biased region" description="Polar residues" evidence="2">
    <location>
        <begin position="252"/>
        <end position="262"/>
    </location>
</feature>
<evidence type="ECO:0000256" key="2">
    <source>
        <dbReference type="SAM" id="MobiDB-lite"/>
    </source>
</evidence>
<evidence type="ECO:0000313" key="4">
    <source>
        <dbReference type="EMBL" id="KAE8720049.1"/>
    </source>
</evidence>
<comment type="caution">
    <text evidence="4">The sequence shown here is derived from an EMBL/GenBank/DDBJ whole genome shotgun (WGS) entry which is preliminary data.</text>
</comment>
<feature type="compositionally biased region" description="Polar residues" evidence="2">
    <location>
        <begin position="222"/>
        <end position="234"/>
    </location>
</feature>
<gene>
    <name evidence="4" type="ORF">F3Y22_tig00109921pilonHSYRG00019</name>
</gene>
<evidence type="ECO:0000259" key="3">
    <source>
        <dbReference type="PROSITE" id="PS50158"/>
    </source>
</evidence>
<keyword evidence="1" id="KW-0862">Zinc</keyword>
<organism evidence="4">
    <name type="scientific">Hibiscus syriacus</name>
    <name type="common">Rose of Sharon</name>
    <dbReference type="NCBI Taxonomy" id="106335"/>
    <lineage>
        <taxon>Eukaryota</taxon>
        <taxon>Viridiplantae</taxon>
        <taxon>Streptophyta</taxon>
        <taxon>Embryophyta</taxon>
        <taxon>Tracheophyta</taxon>
        <taxon>Spermatophyta</taxon>
        <taxon>Magnoliopsida</taxon>
        <taxon>eudicotyledons</taxon>
        <taxon>Gunneridae</taxon>
        <taxon>Pentapetalae</taxon>
        <taxon>rosids</taxon>
        <taxon>malvids</taxon>
        <taxon>Malvales</taxon>
        <taxon>Malvaceae</taxon>
        <taxon>Malvoideae</taxon>
        <taxon>Hibiscus</taxon>
    </lineage>
</organism>
<dbReference type="InterPro" id="IPR025558">
    <property type="entry name" value="DUF4283"/>
</dbReference>
<protein>
    <recommendedName>
        <fullName evidence="3">CCHC-type domain-containing protein</fullName>
    </recommendedName>
</protein>
<feature type="compositionally biased region" description="Basic and acidic residues" evidence="2">
    <location>
        <begin position="263"/>
        <end position="282"/>
    </location>
</feature>
<dbReference type="SUPFAM" id="SSF56219">
    <property type="entry name" value="DNase I-like"/>
    <property type="match status" value="1"/>
</dbReference>
<sequence>MLNSAARIEEEELDSDEEDEIDEDGIPTIKINQDMKEKKIRKPWRKALIIKLLGKNIACKVSTNRITFMWKLESNIDCIDLGNGFYAIKFQSPNDSVEVLTEGPWKIMDHYLTVQKWKPNSFAENGSYPGWTTEQPGPRDEEYEGLHSICFHCGMVGHKTVQCPLKYMEITQKSTDKESKSTQEQQEAQEENNYEEQKEVNECSKENNYGSWMLVQRKQRMSRANNKSQNATSKENQDGNRFKLLEDAAGNEASNAAETSELNLRRENHPQQTAQKEKKENRTQTARNYNKDRGKKKISNNKYNNTQGASNSEQTKNLQIYRENPIGNKIANTAMTEAKNTFNEVEIVEMENQINEMDSGQVGKSATDENDMEINTPLAVNQVWIPNEDDFMELQRSTTGTGTTLQKKLNFENSFEVPAQGMRGGLLMLWNSIQELGYYSDTVEKSWIVIMGDLNETASLDEREGSNSDCIDQTIQFRERWDRCNLLDAGWFEIKFTWTRCAHGQVVLQERLDGVLHNTDFMELFPNLQTTNLPRFHSNHNLIMVNTNVNLPMEKDKRPFRFEVMWLTHPGFNTVFHNAWEKKKTIMDGVTETEKDVKIWKETAFDDIFKNKRTLQNRIKGIQKSPKYIHSRRLQEMEDCLNEELQQCLIRTKSLVKKV</sequence>
<feature type="region of interest" description="Disordered" evidence="2">
    <location>
        <begin position="173"/>
        <end position="205"/>
    </location>
</feature>
<feature type="region of interest" description="Disordered" evidence="2">
    <location>
        <begin position="1"/>
        <end position="24"/>
    </location>
</feature>
<dbReference type="InterPro" id="IPR001878">
    <property type="entry name" value="Znf_CCHC"/>
</dbReference>
<dbReference type="PROSITE" id="PS50158">
    <property type="entry name" value="ZF_CCHC"/>
    <property type="match status" value="1"/>
</dbReference>